<protein>
    <recommendedName>
        <fullName evidence="6">Glycoside hydrolase family 5 domain-containing protein</fullName>
    </recommendedName>
</protein>
<proteinExistence type="inferred from homology"/>
<evidence type="ECO:0000256" key="2">
    <source>
        <dbReference type="ARBA" id="ARBA00022801"/>
    </source>
</evidence>
<dbReference type="VEuPathDB" id="FungiDB:TRICI_005661"/>
<dbReference type="AlphaFoldDB" id="A0A642USD7"/>
<keyword evidence="5" id="KW-0732">Signal</keyword>
<dbReference type="GO" id="GO:0000272">
    <property type="term" value="P:polysaccharide catabolic process"/>
    <property type="evidence" value="ECO:0007669"/>
    <property type="project" value="InterPro"/>
</dbReference>
<dbReference type="GO" id="GO:0004553">
    <property type="term" value="F:hydrolase activity, hydrolyzing O-glycosyl compounds"/>
    <property type="evidence" value="ECO:0007669"/>
    <property type="project" value="InterPro"/>
</dbReference>
<dbReference type="PANTHER" id="PTHR31263:SF0">
    <property type="entry name" value="CELLULASE FAMILY PROTEIN (AFU_ORTHOLOGUE AFUA_5G14560)"/>
    <property type="match status" value="1"/>
</dbReference>
<evidence type="ECO:0000256" key="4">
    <source>
        <dbReference type="RuleBase" id="RU361153"/>
    </source>
</evidence>
<feature type="signal peptide" evidence="5">
    <location>
        <begin position="1"/>
        <end position="19"/>
    </location>
</feature>
<dbReference type="PANTHER" id="PTHR31263">
    <property type="entry name" value="CELLULASE FAMILY PROTEIN (AFU_ORTHOLOGUE AFUA_5G14560)"/>
    <property type="match status" value="1"/>
</dbReference>
<dbReference type="Gene3D" id="3.20.20.80">
    <property type="entry name" value="Glycosidases"/>
    <property type="match status" value="1"/>
</dbReference>
<dbReference type="EMBL" id="SWFS01000439">
    <property type="protein sequence ID" value="KAA8903624.1"/>
    <property type="molecule type" value="Genomic_DNA"/>
</dbReference>
<feature type="chain" id="PRO_5024803074" description="Glycoside hydrolase family 5 domain-containing protein" evidence="5">
    <location>
        <begin position="20"/>
        <end position="397"/>
    </location>
</feature>
<reference evidence="7" key="1">
    <citation type="journal article" date="2019" name="G3 (Bethesda)">
        <title>Genome Assemblies of Two Rare Opportunistic Yeast Pathogens: Diutina rugosa (syn. Candida rugosa) and Trichomonascus ciferrii (syn. Candida ciferrii).</title>
        <authorList>
            <person name="Mixao V."/>
            <person name="Saus E."/>
            <person name="Hansen A.P."/>
            <person name="Lass-Florl C."/>
            <person name="Gabaldon T."/>
        </authorList>
    </citation>
    <scope>NUCLEOTIDE SEQUENCE</scope>
    <source>
        <strain evidence="7">CBS 4856</strain>
    </source>
</reference>
<feature type="domain" description="Glycoside hydrolase family 5" evidence="6">
    <location>
        <begin position="44"/>
        <end position="349"/>
    </location>
</feature>
<dbReference type="SUPFAM" id="SSF51445">
    <property type="entry name" value="(Trans)glycosidases"/>
    <property type="match status" value="1"/>
</dbReference>
<dbReference type="InterPro" id="IPR017853">
    <property type="entry name" value="GH"/>
</dbReference>
<organism evidence="7 8">
    <name type="scientific">Trichomonascus ciferrii</name>
    <dbReference type="NCBI Taxonomy" id="44093"/>
    <lineage>
        <taxon>Eukaryota</taxon>
        <taxon>Fungi</taxon>
        <taxon>Dikarya</taxon>
        <taxon>Ascomycota</taxon>
        <taxon>Saccharomycotina</taxon>
        <taxon>Dipodascomycetes</taxon>
        <taxon>Dipodascales</taxon>
        <taxon>Trichomonascaceae</taxon>
        <taxon>Trichomonascus</taxon>
        <taxon>Trichomonascus ciferrii complex</taxon>
    </lineage>
</organism>
<evidence type="ECO:0000313" key="7">
    <source>
        <dbReference type="EMBL" id="KAA8903624.1"/>
    </source>
</evidence>
<gene>
    <name evidence="7" type="ORF">TRICI_005661</name>
</gene>
<evidence type="ECO:0000256" key="3">
    <source>
        <dbReference type="ARBA" id="ARBA00023295"/>
    </source>
</evidence>
<name>A0A642USD7_9ASCO</name>
<dbReference type="OrthoDB" id="442731at2759"/>
<dbReference type="Pfam" id="PF00150">
    <property type="entry name" value="Cellulase"/>
    <property type="match status" value="1"/>
</dbReference>
<keyword evidence="3 4" id="KW-0326">Glycosidase</keyword>
<comment type="caution">
    <text evidence="7">The sequence shown here is derived from an EMBL/GenBank/DDBJ whole genome shotgun (WGS) entry which is preliminary data.</text>
</comment>
<dbReference type="Proteomes" id="UP000761534">
    <property type="component" value="Unassembled WGS sequence"/>
</dbReference>
<accession>A0A642USD7</accession>
<evidence type="ECO:0000313" key="8">
    <source>
        <dbReference type="Proteomes" id="UP000761534"/>
    </source>
</evidence>
<evidence type="ECO:0000256" key="1">
    <source>
        <dbReference type="ARBA" id="ARBA00005641"/>
    </source>
</evidence>
<evidence type="ECO:0000256" key="5">
    <source>
        <dbReference type="SAM" id="SignalP"/>
    </source>
</evidence>
<dbReference type="InterPro" id="IPR001547">
    <property type="entry name" value="Glyco_hydro_5"/>
</dbReference>
<comment type="similarity">
    <text evidence="1 4">Belongs to the glycosyl hydrolase 5 (cellulase A) family.</text>
</comment>
<evidence type="ECO:0000259" key="6">
    <source>
        <dbReference type="Pfam" id="PF00150"/>
    </source>
</evidence>
<sequence>MLFSKICTYALATLSFVSAATIEKREWKGDAKLPLNAEGRYIVDSNGDRVKLRCANWPGHMEFMIPEGLQHQSVESIAKSIKEMGLNCVRLTYSIDMALNQDVSVKDSFYNAVSSVNATEDEVMDLYDQVVSKNPWVGGSTRIEAYDKVVDVLSEQGILVDLNNHVSRSTWCCGSGDGDGFWGDKYFNTDDWIKGLQKMAEWTKSHSNVVAMSLRNEPRSSNSDQTAEVMSDNFVKGSKAVGEINSDLLIVFSGMNFDTDLNIYKTNTDCKDSAPGKAVFDVHWYKTTDSSGLENNAGFMLEEAKNYTAPLYLSEWGLNLDEYKGSDAYADAVIKYATETDLDFAFWGLQGSYYYRDGELNFAETFALLSDDWSSVRNQQFMKDINPMLKVTQGPGV</sequence>
<keyword evidence="8" id="KW-1185">Reference proteome</keyword>
<keyword evidence="2 4" id="KW-0378">Hydrolase</keyword>